<protein>
    <submittedName>
        <fullName evidence="2">Anthranilate synthase component I family protein</fullName>
    </submittedName>
</protein>
<dbReference type="Pfam" id="PF00425">
    <property type="entry name" value="Chorismate_bind"/>
    <property type="match status" value="1"/>
</dbReference>
<dbReference type="PANTHER" id="PTHR11236">
    <property type="entry name" value="AMINOBENZOATE/ANTHRANILATE SYNTHASE"/>
    <property type="match status" value="1"/>
</dbReference>
<dbReference type="InterPro" id="IPR019999">
    <property type="entry name" value="Anth_synth_I-like"/>
</dbReference>
<comment type="caution">
    <text evidence="2">The sequence shown here is derived from an EMBL/GenBank/DDBJ whole genome shotgun (WGS) entry which is preliminary data.</text>
</comment>
<accession>A0ABT3EIW0</accession>
<dbReference type="RefSeq" id="WP_264369241.1">
    <property type="nucleotide sequence ID" value="NZ_JAPCIO010000006.1"/>
</dbReference>
<organism evidence="2 3">
    <name type="scientific">Flavobacterium lacisediminis</name>
    <dbReference type="NCBI Taxonomy" id="2989705"/>
    <lineage>
        <taxon>Bacteria</taxon>
        <taxon>Pseudomonadati</taxon>
        <taxon>Bacteroidota</taxon>
        <taxon>Flavobacteriia</taxon>
        <taxon>Flavobacteriales</taxon>
        <taxon>Flavobacteriaceae</taxon>
        <taxon>Flavobacterium</taxon>
    </lineage>
</organism>
<dbReference type="InterPro" id="IPR005801">
    <property type="entry name" value="ADC_synthase"/>
</dbReference>
<dbReference type="Proteomes" id="UP001165677">
    <property type="component" value="Unassembled WGS sequence"/>
</dbReference>
<evidence type="ECO:0000313" key="2">
    <source>
        <dbReference type="EMBL" id="MCW1148503.1"/>
    </source>
</evidence>
<dbReference type="InterPro" id="IPR015890">
    <property type="entry name" value="Chorismate_C"/>
</dbReference>
<keyword evidence="3" id="KW-1185">Reference proteome</keyword>
<proteinExistence type="predicted"/>
<sequence length="428" mass="49794">MRTVITKDISHFSDFKNQLLHWANQHREVVYLDSNQYHQKYSSYDAVLAVDAFTSIKTDYENAFQDLYQYQSQTKDWLFGYLSYDLKNDTEDLHSNNFDGLAFPDLFFFQPKKLFLIKENQVEIQYLRMCDDEIEADFNTIISTELCDFATLREITINQRITKENYLSKVSKMLEHIHRGDIYEANFCMEFYAENTQIEPLEIYQKLNTISEPPFAVYFKNNFQYLLSASPERYLRKEGLKVISQPIKGTARRSFDLEQDEQLKSDLIKNEKERSENIMIVDLVRNDLSHTATKGSVQVEELCQIYTFKQVHQMISTIVSEVENTTSPIEILRTTFPMGSMTGAPKISAMQIIEALEETKRGLYSGAIGYFTPNGDFDFNVVIRSILYNSQNQYLSFSVGSAITSQAIPEMEYEECLLKAKAMFEVLK</sequence>
<reference evidence="2" key="1">
    <citation type="submission" date="2022-10" db="EMBL/GenBank/DDBJ databases">
        <title>Flavobacterium sp. nov., a bacterium isolated from lake sediment.</title>
        <authorList>
            <person name="Qu J.-H."/>
        </authorList>
    </citation>
    <scope>NUCLEOTIDE SEQUENCE</scope>
    <source>
        <strain evidence="2">TH16-21</strain>
    </source>
</reference>
<name>A0ABT3EIW0_9FLAO</name>
<evidence type="ECO:0000259" key="1">
    <source>
        <dbReference type="Pfam" id="PF00425"/>
    </source>
</evidence>
<dbReference type="PRINTS" id="PR00095">
    <property type="entry name" value="ANTSNTHASEI"/>
</dbReference>
<dbReference type="EMBL" id="JAPCIO010000006">
    <property type="protein sequence ID" value="MCW1148503.1"/>
    <property type="molecule type" value="Genomic_DNA"/>
</dbReference>
<dbReference type="SUPFAM" id="SSF56322">
    <property type="entry name" value="ADC synthase"/>
    <property type="match status" value="1"/>
</dbReference>
<feature type="domain" description="Chorismate-utilising enzyme C-terminal" evidence="1">
    <location>
        <begin position="163"/>
        <end position="419"/>
    </location>
</feature>
<dbReference type="Gene3D" id="3.60.120.10">
    <property type="entry name" value="Anthranilate synthase"/>
    <property type="match status" value="1"/>
</dbReference>
<gene>
    <name evidence="2" type="ORF">OJ995_09750</name>
</gene>
<dbReference type="PANTHER" id="PTHR11236:SF50">
    <property type="entry name" value="AMINODEOXYCHORISMATE SYNTHASE COMPONENT 1"/>
    <property type="match status" value="1"/>
</dbReference>
<evidence type="ECO:0000313" key="3">
    <source>
        <dbReference type="Proteomes" id="UP001165677"/>
    </source>
</evidence>